<dbReference type="SUPFAM" id="SSF53448">
    <property type="entry name" value="Nucleotide-diphospho-sugar transferases"/>
    <property type="match status" value="1"/>
</dbReference>
<evidence type="ECO:0000313" key="14">
    <source>
        <dbReference type="Proteomes" id="UP000307790"/>
    </source>
</evidence>
<dbReference type="InterPro" id="IPR001538">
    <property type="entry name" value="Man6P_isomerase-2_C"/>
</dbReference>
<dbReference type="InterPro" id="IPR014710">
    <property type="entry name" value="RmlC-like_jellyroll"/>
</dbReference>
<dbReference type="CDD" id="cd02509">
    <property type="entry name" value="GDP-M1P_Guanylyltransferase"/>
    <property type="match status" value="1"/>
</dbReference>
<dbReference type="InterPro" id="IPR029044">
    <property type="entry name" value="Nucleotide-diphossugar_trans"/>
</dbReference>
<dbReference type="Proteomes" id="UP000307790">
    <property type="component" value="Unassembled WGS sequence"/>
</dbReference>
<dbReference type="InterPro" id="IPR006375">
    <property type="entry name" value="Man1P_GuaTrfase/Man6P_Isoase"/>
</dbReference>
<evidence type="ECO:0000256" key="1">
    <source>
        <dbReference type="ARBA" id="ARBA00004823"/>
    </source>
</evidence>
<dbReference type="InterPro" id="IPR011051">
    <property type="entry name" value="RmlC_Cupin_sf"/>
</dbReference>
<gene>
    <name evidence="13" type="ORF">FE810_09105</name>
</gene>
<feature type="domain" description="Mannose-6-phosphate isomerase type II C-terminal" evidence="11">
    <location>
        <begin position="378"/>
        <end position="492"/>
    </location>
</feature>
<dbReference type="InterPro" id="IPR051161">
    <property type="entry name" value="Mannose-6P_isomerase_type2"/>
</dbReference>
<dbReference type="AlphaFoldDB" id="A0A5R9IHS0"/>
<dbReference type="GO" id="GO:0000271">
    <property type="term" value="P:polysaccharide biosynthetic process"/>
    <property type="evidence" value="ECO:0007669"/>
    <property type="project" value="InterPro"/>
</dbReference>
<keyword evidence="7" id="KW-0342">GTP-binding</keyword>
<dbReference type="GO" id="GO:0016853">
    <property type="term" value="F:isomerase activity"/>
    <property type="evidence" value="ECO:0007669"/>
    <property type="project" value="UniProtKB-KW"/>
</dbReference>
<evidence type="ECO:0000256" key="2">
    <source>
        <dbReference type="ARBA" id="ARBA00006115"/>
    </source>
</evidence>
<feature type="domain" description="MannoseP isomerase/GMP-like beta-helix" evidence="12">
    <location>
        <begin position="321"/>
        <end position="373"/>
    </location>
</feature>
<evidence type="ECO:0000259" key="12">
    <source>
        <dbReference type="Pfam" id="PF22640"/>
    </source>
</evidence>
<dbReference type="UniPathway" id="UPA00126">
    <property type="reaction ID" value="UER00930"/>
</dbReference>
<dbReference type="SUPFAM" id="SSF51182">
    <property type="entry name" value="RmlC-like cupins"/>
    <property type="match status" value="1"/>
</dbReference>
<keyword evidence="13" id="KW-0413">Isomerase</keyword>
<dbReference type="Pfam" id="PF00483">
    <property type="entry name" value="NTP_transferase"/>
    <property type="match status" value="1"/>
</dbReference>
<comment type="similarity">
    <text evidence="2 9">Belongs to the mannose-6-phosphate isomerase type 2 family.</text>
</comment>
<keyword evidence="14" id="KW-1185">Reference proteome</keyword>
<feature type="domain" description="Nucleotidyl transferase" evidence="10">
    <location>
        <begin position="3"/>
        <end position="313"/>
    </location>
</feature>
<dbReference type="NCBIfam" id="TIGR01479">
    <property type="entry name" value="GMP_PMI"/>
    <property type="match status" value="1"/>
</dbReference>
<evidence type="ECO:0000259" key="10">
    <source>
        <dbReference type="Pfam" id="PF00483"/>
    </source>
</evidence>
<dbReference type="InterPro" id="IPR005835">
    <property type="entry name" value="NTP_transferase_dom"/>
</dbReference>
<reference evidence="13 14" key="1">
    <citation type="submission" date="2019-05" db="EMBL/GenBank/DDBJ databases">
        <title>Genome sequences of Thalassotalea litorea 1K03283.</title>
        <authorList>
            <person name="Zhang D."/>
        </authorList>
    </citation>
    <scope>NUCLEOTIDE SEQUENCE [LARGE SCALE GENOMIC DNA]</scope>
    <source>
        <strain evidence="13 14">MCCC 1K03283</strain>
    </source>
</reference>
<comment type="catalytic activity">
    <reaction evidence="8">
        <text>alpha-D-mannose 1-phosphate + GTP + H(+) = GDP-alpha-D-mannose + diphosphate</text>
        <dbReference type="Rhea" id="RHEA:15229"/>
        <dbReference type="ChEBI" id="CHEBI:15378"/>
        <dbReference type="ChEBI" id="CHEBI:33019"/>
        <dbReference type="ChEBI" id="CHEBI:37565"/>
        <dbReference type="ChEBI" id="CHEBI:57527"/>
        <dbReference type="ChEBI" id="CHEBI:58409"/>
        <dbReference type="EC" id="2.7.7.13"/>
    </reaction>
</comment>
<organism evidence="13 14">
    <name type="scientific">Thalassotalea litorea</name>
    <dbReference type="NCBI Taxonomy" id="2020715"/>
    <lineage>
        <taxon>Bacteria</taxon>
        <taxon>Pseudomonadati</taxon>
        <taxon>Pseudomonadota</taxon>
        <taxon>Gammaproteobacteria</taxon>
        <taxon>Alteromonadales</taxon>
        <taxon>Colwelliaceae</taxon>
        <taxon>Thalassotalea</taxon>
    </lineage>
</organism>
<accession>A0A5R9IHS0</accession>
<evidence type="ECO:0000256" key="6">
    <source>
        <dbReference type="ARBA" id="ARBA00022741"/>
    </source>
</evidence>
<comment type="caution">
    <text evidence="13">The sequence shown here is derived from an EMBL/GenBank/DDBJ whole genome shotgun (WGS) entry which is preliminary data.</text>
</comment>
<dbReference type="InterPro" id="IPR049577">
    <property type="entry name" value="GMPP_N"/>
</dbReference>
<evidence type="ECO:0000256" key="8">
    <source>
        <dbReference type="ARBA" id="ARBA00047343"/>
    </source>
</evidence>
<evidence type="ECO:0000256" key="9">
    <source>
        <dbReference type="RuleBase" id="RU004190"/>
    </source>
</evidence>
<dbReference type="Gene3D" id="2.60.120.10">
    <property type="entry name" value="Jelly Rolls"/>
    <property type="match status" value="1"/>
</dbReference>
<evidence type="ECO:0000259" key="11">
    <source>
        <dbReference type="Pfam" id="PF01050"/>
    </source>
</evidence>
<evidence type="ECO:0000256" key="7">
    <source>
        <dbReference type="ARBA" id="ARBA00023134"/>
    </source>
</evidence>
<dbReference type="FunFam" id="2.60.120.10:FF:000032">
    <property type="entry name" value="Mannose-1-phosphate guanylyltransferase/mannose-6-phosphate isomerase"/>
    <property type="match status" value="1"/>
</dbReference>
<keyword evidence="6" id="KW-0547">Nucleotide-binding</keyword>
<dbReference type="EMBL" id="VCBC01000008">
    <property type="protein sequence ID" value="TLU65074.1"/>
    <property type="molecule type" value="Genomic_DNA"/>
</dbReference>
<evidence type="ECO:0000313" key="13">
    <source>
        <dbReference type="EMBL" id="TLU65074.1"/>
    </source>
</evidence>
<proteinExistence type="inferred from homology"/>
<dbReference type="GO" id="GO:0005525">
    <property type="term" value="F:GTP binding"/>
    <property type="evidence" value="ECO:0007669"/>
    <property type="project" value="UniProtKB-KW"/>
</dbReference>
<evidence type="ECO:0000256" key="4">
    <source>
        <dbReference type="ARBA" id="ARBA00022679"/>
    </source>
</evidence>
<name>A0A5R9IHS0_9GAMM</name>
<dbReference type="GO" id="GO:0004475">
    <property type="term" value="F:mannose-1-phosphate guanylyltransferase (GTP) activity"/>
    <property type="evidence" value="ECO:0007669"/>
    <property type="project" value="UniProtKB-EC"/>
</dbReference>
<dbReference type="EC" id="2.7.7.13" evidence="3"/>
<dbReference type="PANTHER" id="PTHR46390">
    <property type="entry name" value="MANNOSE-1-PHOSPHATE GUANYLYLTRANSFERASE"/>
    <property type="match status" value="1"/>
</dbReference>
<dbReference type="RefSeq" id="WP_138319744.1">
    <property type="nucleotide sequence ID" value="NZ_VCBC01000008.1"/>
</dbReference>
<sequence length="497" mass="54805">MLKPVIMAGGNGSRLWPMSRKLFPKQFLKISSDFTMIQETVKRLDGLVAFEPVTICNEEHRFIVAEQLREIDKLGQIILEPVGRNTAPAIALAALSEIQQGNDPVLLVLAADHVIGDIDKFQSVVNTGLEQAEAGKLVTFGIVPTHAETGYGYIRKGKVVSGEMKGPDSTLTNGLESLDAEALESLDAYSVGSFVEKPDLPTAKEYLTSGEYLWNSGMFMFKASRYIEELGKFRPDILNACEASLKDTSSDMDFIRVDKKAFESCPDESVDYAVMEPICSAEDSDAAVVVPLDASWNDIGSFSAIWDISDKDSNGNVHQGDVLNHDSKNNLVIAENKLVATVGLENTVIVQTKDAVLVANKDKVQDVKKIVQQINSKGRTEANLHRQVYRPWGHYDSIDFGSRDQVKRITVKPGEKLSIQMHHHRAEHWIVVSGTAKVTNGDEVFLLTENQSTYIPAGVVHALENPGVLPLELIEVQSGSYLGEDDIVRFEDRYGRV</sequence>
<dbReference type="PANTHER" id="PTHR46390:SF1">
    <property type="entry name" value="MANNOSE-1-PHOSPHATE GUANYLYLTRANSFERASE"/>
    <property type="match status" value="1"/>
</dbReference>
<comment type="pathway">
    <text evidence="1">Nucleotide-sugar biosynthesis; GDP-alpha-D-mannose biosynthesis; GDP-alpha-D-mannose from alpha-D-mannose 1-phosphate (GTP route): step 1/1.</text>
</comment>
<dbReference type="GO" id="GO:0009298">
    <property type="term" value="P:GDP-mannose biosynthetic process"/>
    <property type="evidence" value="ECO:0007669"/>
    <property type="project" value="UniProtKB-UniPathway"/>
</dbReference>
<dbReference type="OrthoDB" id="9806359at2"/>
<evidence type="ECO:0000256" key="5">
    <source>
        <dbReference type="ARBA" id="ARBA00022695"/>
    </source>
</evidence>
<evidence type="ECO:0000256" key="3">
    <source>
        <dbReference type="ARBA" id="ARBA00012387"/>
    </source>
</evidence>
<dbReference type="Pfam" id="PF01050">
    <property type="entry name" value="MannoseP_isomer"/>
    <property type="match status" value="1"/>
</dbReference>
<protein>
    <recommendedName>
        <fullName evidence="3">mannose-1-phosphate guanylyltransferase</fullName>
        <ecNumber evidence="3">2.7.7.13</ecNumber>
    </recommendedName>
</protein>
<dbReference type="InterPro" id="IPR054566">
    <property type="entry name" value="ManC/GMP-like_b-helix"/>
</dbReference>
<dbReference type="FunFam" id="3.90.550.10:FF:000046">
    <property type="entry name" value="Mannose-1-phosphate guanylyltransferase (GDP)"/>
    <property type="match status" value="1"/>
</dbReference>
<keyword evidence="5 13" id="KW-0548">Nucleotidyltransferase</keyword>
<dbReference type="Gene3D" id="3.90.550.10">
    <property type="entry name" value="Spore Coat Polysaccharide Biosynthesis Protein SpsA, Chain A"/>
    <property type="match status" value="1"/>
</dbReference>
<dbReference type="Pfam" id="PF22640">
    <property type="entry name" value="ManC_GMP_beta-helix"/>
    <property type="match status" value="1"/>
</dbReference>
<dbReference type="CDD" id="cd02213">
    <property type="entry name" value="cupin_PMI_typeII_C"/>
    <property type="match status" value="1"/>
</dbReference>
<keyword evidence="4 13" id="KW-0808">Transferase</keyword>